<proteinExistence type="predicted"/>
<evidence type="ECO:0000313" key="4">
    <source>
        <dbReference type="Proteomes" id="UP001431693"/>
    </source>
</evidence>
<keyword evidence="4" id="KW-1185">Reference proteome</keyword>
<feature type="region of interest" description="Disordered" evidence="1">
    <location>
        <begin position="198"/>
        <end position="217"/>
    </location>
</feature>
<gene>
    <name evidence="3" type="ORF">QJ043_04920</name>
</gene>
<comment type="caution">
    <text evidence="3">The sequence shown here is derived from an EMBL/GenBank/DDBJ whole genome shotgun (WGS) entry which is preliminary data.</text>
</comment>
<dbReference type="Proteomes" id="UP001431693">
    <property type="component" value="Unassembled WGS sequence"/>
</dbReference>
<accession>A0ABT6ZK60</accession>
<keyword evidence="2" id="KW-1133">Transmembrane helix</keyword>
<organism evidence="3 4">
    <name type="scientific">Kribbibacterium absianum</name>
    <dbReference type="NCBI Taxonomy" id="3044210"/>
    <lineage>
        <taxon>Bacteria</taxon>
        <taxon>Bacillati</taxon>
        <taxon>Actinomycetota</taxon>
        <taxon>Coriobacteriia</taxon>
        <taxon>Coriobacteriales</taxon>
        <taxon>Kribbibacteriaceae</taxon>
        <taxon>Kribbibacterium</taxon>
    </lineage>
</organism>
<reference evidence="3" key="1">
    <citation type="submission" date="2023-05" db="EMBL/GenBank/DDBJ databases">
        <title>[olsenella] sp. nov., isolated from a pig farm feces dump.</title>
        <authorList>
            <person name="Chang Y.-H."/>
        </authorList>
    </citation>
    <scope>NUCLEOTIDE SEQUENCE</scope>
    <source>
        <strain evidence="3">YH-ols2217</strain>
    </source>
</reference>
<evidence type="ECO:0000313" key="3">
    <source>
        <dbReference type="EMBL" id="MDJ1129420.1"/>
    </source>
</evidence>
<dbReference type="EMBL" id="JASJEX010000002">
    <property type="protein sequence ID" value="MDJ1129420.1"/>
    <property type="molecule type" value="Genomic_DNA"/>
</dbReference>
<evidence type="ECO:0000256" key="1">
    <source>
        <dbReference type="SAM" id="MobiDB-lite"/>
    </source>
</evidence>
<dbReference type="RefSeq" id="WP_283714066.1">
    <property type="nucleotide sequence ID" value="NZ_JASJEW010000010.1"/>
</dbReference>
<dbReference type="SUPFAM" id="SSF109998">
    <property type="entry name" value="Triger factor/SurA peptide-binding domain-like"/>
    <property type="match status" value="1"/>
</dbReference>
<sequence>MADKKKRQVSPMDGEPTTIHVEEGPAQSPDKKPAHQLPLVFCIVIGVVCLALGLVIGRFLLGGVGGAVSGKTTLSEGELDATVATYTYEGSSHDVTAREVFETGSGLESARKDDGTYAFPAASDVLAYAQNQILNQAVEAAGITVSDEDMTTYAQDTLGSSDFKSLASTYGMSEDAVKTVVRQSAGVKKLYDQVVGSDASAGTMPESPATPASEDEYDTKNATYGEYIVNLLGDEWDKNANTWARKDGPYYAAMSDMDFTSDSASYNQAMTAYYVAYQQYSQVAGTASSKWTTYVNGLFAKASINIGEMVS</sequence>
<name>A0ABT6ZK60_9ACTN</name>
<keyword evidence="2" id="KW-0812">Transmembrane</keyword>
<protein>
    <recommendedName>
        <fullName evidence="5">SurA-like protein</fullName>
    </recommendedName>
</protein>
<evidence type="ECO:0008006" key="5">
    <source>
        <dbReference type="Google" id="ProtNLM"/>
    </source>
</evidence>
<evidence type="ECO:0000256" key="2">
    <source>
        <dbReference type="SAM" id="Phobius"/>
    </source>
</evidence>
<feature type="transmembrane region" description="Helical" evidence="2">
    <location>
        <begin position="37"/>
        <end position="61"/>
    </location>
</feature>
<feature type="region of interest" description="Disordered" evidence="1">
    <location>
        <begin position="1"/>
        <end position="30"/>
    </location>
</feature>
<dbReference type="InterPro" id="IPR027304">
    <property type="entry name" value="Trigger_fact/SurA_dom_sf"/>
</dbReference>
<keyword evidence="2" id="KW-0472">Membrane</keyword>